<dbReference type="PRINTS" id="PR00722">
    <property type="entry name" value="CHYMOTRYPSIN"/>
</dbReference>
<dbReference type="SUPFAM" id="SSF50494">
    <property type="entry name" value="Trypsin-like serine proteases"/>
    <property type="match status" value="2"/>
</dbReference>
<accession>A0AB39ZPT8</accession>
<gene>
    <name evidence="7" type="primary">LOC108017921</name>
</gene>
<reference evidence="7" key="1">
    <citation type="submission" date="2025-08" db="UniProtKB">
        <authorList>
            <consortium name="RefSeq"/>
        </authorList>
    </citation>
    <scope>IDENTIFICATION</scope>
</reference>
<keyword evidence="1" id="KW-1015">Disulfide bond</keyword>
<keyword evidence="6" id="KW-1185">Reference proteome</keyword>
<comment type="similarity">
    <text evidence="2">Belongs to the peptidase S1 family. CLIP subfamily.</text>
</comment>
<evidence type="ECO:0000313" key="7">
    <source>
        <dbReference type="RefSeq" id="XP_016940584.3"/>
    </source>
</evidence>
<dbReference type="GO" id="GO:0004252">
    <property type="term" value="F:serine-type endopeptidase activity"/>
    <property type="evidence" value="ECO:0007669"/>
    <property type="project" value="InterPro"/>
</dbReference>
<dbReference type="GO" id="GO:0005576">
    <property type="term" value="C:extracellular region"/>
    <property type="evidence" value="ECO:0007669"/>
    <property type="project" value="UniProtKB-SubCell"/>
</dbReference>
<keyword evidence="3" id="KW-0378">Hydrolase</keyword>
<dbReference type="InterPro" id="IPR051487">
    <property type="entry name" value="Ser/Thr_Proteases_Immune/Dev"/>
</dbReference>
<dbReference type="RefSeq" id="XP_016940584.3">
    <property type="nucleotide sequence ID" value="XM_017085095.4"/>
</dbReference>
<organism evidence="6 7">
    <name type="scientific">Drosophila suzukii</name>
    <name type="common">Spotted-wing drosophila fruit fly</name>
    <dbReference type="NCBI Taxonomy" id="28584"/>
    <lineage>
        <taxon>Eukaryota</taxon>
        <taxon>Metazoa</taxon>
        <taxon>Ecdysozoa</taxon>
        <taxon>Arthropoda</taxon>
        <taxon>Hexapoda</taxon>
        <taxon>Insecta</taxon>
        <taxon>Pterygota</taxon>
        <taxon>Neoptera</taxon>
        <taxon>Endopterygota</taxon>
        <taxon>Diptera</taxon>
        <taxon>Brachycera</taxon>
        <taxon>Muscomorpha</taxon>
        <taxon>Ephydroidea</taxon>
        <taxon>Drosophilidae</taxon>
        <taxon>Drosophila</taxon>
        <taxon>Sophophora</taxon>
    </lineage>
</organism>
<keyword evidence="3" id="KW-0645">Protease</keyword>
<feature type="chain" id="PRO_5046882696" evidence="4">
    <location>
        <begin position="22"/>
        <end position="584"/>
    </location>
</feature>
<evidence type="ECO:0000313" key="6">
    <source>
        <dbReference type="Proteomes" id="UP001652628"/>
    </source>
</evidence>
<dbReference type="InterPro" id="IPR033116">
    <property type="entry name" value="TRYPSIN_SER"/>
</dbReference>
<evidence type="ECO:0000256" key="2">
    <source>
        <dbReference type="ARBA" id="ARBA00024195"/>
    </source>
</evidence>
<feature type="domain" description="Peptidase S1" evidence="5">
    <location>
        <begin position="399"/>
        <end position="582"/>
    </location>
</feature>
<dbReference type="InterPro" id="IPR018114">
    <property type="entry name" value="TRYPSIN_HIS"/>
</dbReference>
<dbReference type="GO" id="GO:0006508">
    <property type="term" value="P:proteolysis"/>
    <property type="evidence" value="ECO:0007669"/>
    <property type="project" value="UniProtKB-KW"/>
</dbReference>
<dbReference type="InterPro" id="IPR001314">
    <property type="entry name" value="Peptidase_S1A"/>
</dbReference>
<dbReference type="SMART" id="SM00020">
    <property type="entry name" value="Tryp_SPc"/>
    <property type="match status" value="1"/>
</dbReference>
<dbReference type="PROSITE" id="PS00135">
    <property type="entry name" value="TRYPSIN_SER"/>
    <property type="match status" value="1"/>
</dbReference>
<dbReference type="CDD" id="cd00190">
    <property type="entry name" value="Tryp_SPc"/>
    <property type="match status" value="1"/>
</dbReference>
<evidence type="ECO:0000259" key="5">
    <source>
        <dbReference type="PROSITE" id="PS50240"/>
    </source>
</evidence>
<feature type="domain" description="Peptidase S1" evidence="5">
    <location>
        <begin position="36"/>
        <end position="261"/>
    </location>
</feature>
<keyword evidence="3" id="KW-0720">Serine protease</keyword>
<dbReference type="InterPro" id="IPR009003">
    <property type="entry name" value="Peptidase_S1_PA"/>
</dbReference>
<dbReference type="Proteomes" id="UP001652628">
    <property type="component" value="Chromosome 2R"/>
</dbReference>
<dbReference type="Gene3D" id="2.40.10.10">
    <property type="entry name" value="Trypsin-like serine proteases"/>
    <property type="match status" value="3"/>
</dbReference>
<dbReference type="PROSITE" id="PS00134">
    <property type="entry name" value="TRYPSIN_HIS"/>
    <property type="match status" value="1"/>
</dbReference>
<evidence type="ECO:0000256" key="4">
    <source>
        <dbReference type="SAM" id="SignalP"/>
    </source>
</evidence>
<dbReference type="GeneID" id="108017921"/>
<protein>
    <submittedName>
        <fullName evidence="7">Acrosin isoform X1</fullName>
    </submittedName>
</protein>
<name>A0AB39ZPT8_DROSZ</name>
<dbReference type="InterPro" id="IPR043504">
    <property type="entry name" value="Peptidase_S1_PA_chymotrypsin"/>
</dbReference>
<feature type="signal peptide" evidence="4">
    <location>
        <begin position="1"/>
        <end position="21"/>
    </location>
</feature>
<dbReference type="InterPro" id="IPR001254">
    <property type="entry name" value="Trypsin_dom"/>
</dbReference>
<sequence length="584" mass="64937">MKSEVCCVLLFTFFLSQKASSQFLEQPCGTSIRPRINGGRNANENDASWMAAITNATHFLCGGTLIHRSWVLTAAHCLDNRYKLFVNLGAHKKHSPLVRHQVSQYIIHPGFNGIVNDIGLLKLSNRVEYNAYIRPICIFLDTRIKYQVEKTKTFNVFGWGHKNGSESEILQTTILYQKNRQECNNEFKVYHSSSQICAGSPYGDTCLGDSGGPLTTSITIDQKTGLETQFGIVSYGKQTCDGLGVYTDVTSFVDWIQTTISKYDTPYAQIIPQKPTGFYPGFQPMGSPSVYPLRPPTAYPEAYPWVGYPGAYSSGGHQVGYPVGPPVVHQMRPISPGVPTVHVFPPKFQGIPPTVHPAVYPKPALPNLALPILDSGCSEDHMPSILRPTIYGPGFESVGVLITERFVVTIATDLPENAACLDVSVMMEKDFAVFRVDSVLKHPKNTDDFKNDIALLKLIGAVHIKDGIRPICLAKIELPHRFEGIPFLFDQATSNRFSVKPLTTRMCSDYVGSVIDETQLCVEVPPEIGQSYQKRGDILVVPMNTYNRERYYLLGIVSYSSEGILVFTNVMKFRDWIIAAIDKE</sequence>
<dbReference type="Pfam" id="PF00089">
    <property type="entry name" value="Trypsin"/>
    <property type="match status" value="2"/>
</dbReference>
<evidence type="ECO:0000256" key="1">
    <source>
        <dbReference type="ARBA" id="ARBA00023157"/>
    </source>
</evidence>
<keyword evidence="4" id="KW-0732">Signal</keyword>
<evidence type="ECO:0000256" key="3">
    <source>
        <dbReference type="RuleBase" id="RU363034"/>
    </source>
</evidence>
<dbReference type="PROSITE" id="PS50240">
    <property type="entry name" value="TRYPSIN_DOM"/>
    <property type="match status" value="2"/>
</dbReference>
<proteinExistence type="inferred from homology"/>
<dbReference type="PANTHER" id="PTHR24256">
    <property type="entry name" value="TRYPTASE-RELATED"/>
    <property type="match status" value="1"/>
</dbReference>
<dbReference type="AlphaFoldDB" id="A0AB39ZPT8"/>